<keyword evidence="9" id="KW-0539">Nucleus</keyword>
<evidence type="ECO:0000256" key="8">
    <source>
        <dbReference type="ARBA" id="ARBA00023187"/>
    </source>
</evidence>
<dbReference type="InterPro" id="IPR036867">
    <property type="entry name" value="R3H_dom_sf"/>
</dbReference>
<feature type="region of interest" description="Disordered" evidence="10">
    <location>
        <begin position="225"/>
        <end position="245"/>
    </location>
</feature>
<protein>
    <recommendedName>
        <fullName evidence="5">Protein SQS1</fullName>
    </recommendedName>
</protein>
<dbReference type="Pfam" id="PF01424">
    <property type="entry name" value="R3H"/>
    <property type="match status" value="1"/>
</dbReference>
<organism evidence="13 14">
    <name type="scientific">Gibberella subglutinans</name>
    <name type="common">Fusarium subglutinans</name>
    <dbReference type="NCBI Taxonomy" id="42677"/>
    <lineage>
        <taxon>Eukaryota</taxon>
        <taxon>Fungi</taxon>
        <taxon>Dikarya</taxon>
        <taxon>Ascomycota</taxon>
        <taxon>Pezizomycotina</taxon>
        <taxon>Sordariomycetes</taxon>
        <taxon>Hypocreomycetidae</taxon>
        <taxon>Hypocreales</taxon>
        <taxon>Nectriaceae</taxon>
        <taxon>Fusarium</taxon>
        <taxon>Fusarium fujikuroi species complex</taxon>
    </lineage>
</organism>
<dbReference type="GO" id="GO:0003676">
    <property type="term" value="F:nucleic acid binding"/>
    <property type="evidence" value="ECO:0007669"/>
    <property type="project" value="UniProtKB-UniRule"/>
</dbReference>
<dbReference type="Gene3D" id="3.40.50.850">
    <property type="entry name" value="Isochorismatase-like"/>
    <property type="match status" value="1"/>
</dbReference>
<dbReference type="Gene3D" id="3.30.1370.50">
    <property type="entry name" value="R3H-like domain"/>
    <property type="match status" value="1"/>
</dbReference>
<dbReference type="GO" id="GO:0008380">
    <property type="term" value="P:RNA splicing"/>
    <property type="evidence" value="ECO:0007669"/>
    <property type="project" value="UniProtKB-KW"/>
</dbReference>
<dbReference type="CDD" id="cd02646">
    <property type="entry name" value="R3H_G-patch"/>
    <property type="match status" value="1"/>
</dbReference>
<feature type="compositionally biased region" description="Basic residues" evidence="10">
    <location>
        <begin position="663"/>
        <end position="676"/>
    </location>
</feature>
<evidence type="ECO:0000256" key="2">
    <source>
        <dbReference type="ARBA" id="ARBA00004496"/>
    </source>
</evidence>
<dbReference type="GO" id="GO:0005737">
    <property type="term" value="C:cytoplasm"/>
    <property type="evidence" value="ECO:0007669"/>
    <property type="project" value="UniProtKB-SubCell"/>
</dbReference>
<dbReference type="PROSITE" id="PS50174">
    <property type="entry name" value="G_PATCH"/>
    <property type="match status" value="1"/>
</dbReference>
<dbReference type="RefSeq" id="XP_036532932.1">
    <property type="nucleotide sequence ID" value="XM_036676308.1"/>
</dbReference>
<feature type="compositionally biased region" description="Basic residues" evidence="10">
    <location>
        <begin position="741"/>
        <end position="750"/>
    </location>
</feature>
<keyword evidence="6" id="KW-0963">Cytoplasm</keyword>
<accession>A0A8H5LD52</accession>
<evidence type="ECO:0000313" key="14">
    <source>
        <dbReference type="Proteomes" id="UP000547976"/>
    </source>
</evidence>
<feature type="domain" description="G-patch" evidence="11">
    <location>
        <begin position="707"/>
        <end position="750"/>
    </location>
</feature>
<dbReference type="SUPFAM" id="SSF82708">
    <property type="entry name" value="R3H domain"/>
    <property type="match status" value="1"/>
</dbReference>
<evidence type="ECO:0000313" key="13">
    <source>
        <dbReference type="EMBL" id="KAF5588140.1"/>
    </source>
</evidence>
<feature type="region of interest" description="Disordered" evidence="10">
    <location>
        <begin position="414"/>
        <end position="499"/>
    </location>
</feature>
<name>A0A8H5LD52_GIBSU</name>
<feature type="domain" description="R3H" evidence="12">
    <location>
        <begin position="581"/>
        <end position="643"/>
    </location>
</feature>
<feature type="region of interest" description="Disordered" evidence="10">
    <location>
        <begin position="338"/>
        <end position="389"/>
    </location>
</feature>
<dbReference type="AlphaFoldDB" id="A0A8H5LD52"/>
<feature type="compositionally biased region" description="Basic residues" evidence="10">
    <location>
        <begin position="369"/>
        <end position="380"/>
    </location>
</feature>
<dbReference type="InterPro" id="IPR051189">
    <property type="entry name" value="Splicing_assoc_domain"/>
</dbReference>
<evidence type="ECO:0000256" key="9">
    <source>
        <dbReference type="ARBA" id="ARBA00023242"/>
    </source>
</evidence>
<evidence type="ECO:0000256" key="3">
    <source>
        <dbReference type="ARBA" id="ARBA00006336"/>
    </source>
</evidence>
<keyword evidence="7" id="KW-0507">mRNA processing</keyword>
<feature type="region of interest" description="Disordered" evidence="10">
    <location>
        <begin position="727"/>
        <end position="750"/>
    </location>
</feature>
<evidence type="ECO:0000256" key="5">
    <source>
        <dbReference type="ARBA" id="ARBA00018964"/>
    </source>
</evidence>
<gene>
    <name evidence="13" type="ORF">FSUBG_11608</name>
</gene>
<dbReference type="SUPFAM" id="SSF52499">
    <property type="entry name" value="Isochorismatase-like hydrolases"/>
    <property type="match status" value="1"/>
</dbReference>
<comment type="subcellular location">
    <subcellularLocation>
        <location evidence="2">Cytoplasm</location>
    </subcellularLocation>
    <subcellularLocation>
        <location evidence="1">Nucleus</location>
    </subcellularLocation>
</comment>
<evidence type="ECO:0000256" key="7">
    <source>
        <dbReference type="ARBA" id="ARBA00022664"/>
    </source>
</evidence>
<comment type="similarity">
    <text evidence="3">Belongs to the isochorismatase family.</text>
</comment>
<reference evidence="13 14" key="1">
    <citation type="submission" date="2020-05" db="EMBL/GenBank/DDBJ databases">
        <title>Identification and distribution of gene clusters putatively required for synthesis of sphingolipid metabolism inhibitors in phylogenetically diverse species of the filamentous fungus Fusarium.</title>
        <authorList>
            <person name="Kim H.-S."/>
            <person name="Busman M."/>
            <person name="Brown D.W."/>
            <person name="Divon H."/>
            <person name="Uhlig S."/>
            <person name="Proctor R.H."/>
        </authorList>
    </citation>
    <scope>NUCLEOTIDE SEQUENCE [LARGE SCALE GENOMIC DNA]</scope>
    <source>
        <strain evidence="13 14">NRRL 66333</strain>
    </source>
</reference>
<evidence type="ECO:0000256" key="1">
    <source>
        <dbReference type="ARBA" id="ARBA00004123"/>
    </source>
</evidence>
<dbReference type="SMART" id="SM00443">
    <property type="entry name" value="G_patch"/>
    <property type="match status" value="1"/>
</dbReference>
<dbReference type="InterPro" id="IPR001374">
    <property type="entry name" value="R3H_dom"/>
</dbReference>
<dbReference type="PROSITE" id="PS51061">
    <property type="entry name" value="R3H"/>
    <property type="match status" value="1"/>
</dbReference>
<dbReference type="Pfam" id="PF01585">
    <property type="entry name" value="G-patch"/>
    <property type="match status" value="1"/>
</dbReference>
<dbReference type="EMBL" id="JAAOAV010000224">
    <property type="protein sequence ID" value="KAF5588140.1"/>
    <property type="molecule type" value="Genomic_DNA"/>
</dbReference>
<evidence type="ECO:0000259" key="11">
    <source>
        <dbReference type="PROSITE" id="PS50174"/>
    </source>
</evidence>
<dbReference type="Proteomes" id="UP000547976">
    <property type="component" value="Unassembled WGS sequence"/>
</dbReference>
<evidence type="ECO:0000256" key="4">
    <source>
        <dbReference type="ARBA" id="ARBA00010306"/>
    </source>
</evidence>
<evidence type="ECO:0000259" key="12">
    <source>
        <dbReference type="PROSITE" id="PS51061"/>
    </source>
</evidence>
<keyword evidence="8" id="KW-0508">mRNA splicing</keyword>
<feature type="compositionally biased region" description="Basic and acidic residues" evidence="10">
    <location>
        <begin position="279"/>
        <end position="295"/>
    </location>
</feature>
<dbReference type="GO" id="GO:0005634">
    <property type="term" value="C:nucleus"/>
    <property type="evidence" value="ECO:0007669"/>
    <property type="project" value="UniProtKB-SubCell"/>
</dbReference>
<dbReference type="SMART" id="SM00393">
    <property type="entry name" value="R3H"/>
    <property type="match status" value="1"/>
</dbReference>
<proteinExistence type="inferred from homology"/>
<sequence>MSAPVSALFVIDIQKDLASDDKTEVPHAERIRDAGEQILEVARGIAADPKPIILFVQHEESPESGPLVKGSKPWELVFENDPNNTRELLVSKVTRDTFKSNPDLAGLLRSKGIQHIVVFGIQSECCVLETCKGTLEAGFRVTLLQGAHSTYDTENKKAVQIEQDVENELKALAGFTLADEARQTSQHDHSTWGNSSLRLRPVTFVSAGPTEPLKLLDAIVDQADKEDDQADEQSFEESTDEVDFIGPDDLEEAIQAETAPEESVQQEVPFFFDLTGDQLQKKKDPPPVEIPDRPSSRSSTSSEEVLLFKGRGAQRNVQSVPDIDMVQMQTEIRVVEQAIITEPSHSRKPPASELQTEPTRCKNPSKMEKKQKKRERRNAKTKFDDEEDAILADYIANLKENTEVDDYFKELLERGRHSDDSGVSESANAAGDDTDDNTDDPQATNGDEVPSEIDDETLARLIAGQQLGQDLGMEDVHFGDSSSDSDFDSTGKRTKQHQEFDDDFDLMDWDRPSLRWRKGKGARAQISFNMSDSELEASLQASWKSDRLKKSERKKQREEMRALGMLGKKDPDDLRVKYPDGMNMDQIADELQTFLMGSDEQLNFPPMDNNARKMIHELASKFKLKSKSIGKGDQRRPTLHRTKRTPPYVPATFDQALKRVNRKYLPRSDKKGKKGNRLPPARGGTSVAAATYQDGEVVGASAPELGIENRGRAMLEKMGWSMGTALGASNNKGIMQPVTHTMKRSKAGLG</sequence>
<comment type="similarity">
    <text evidence="4">Belongs to the SQS1 family.</text>
</comment>
<dbReference type="InterPro" id="IPR000467">
    <property type="entry name" value="G_patch_dom"/>
</dbReference>
<feature type="region of interest" description="Disordered" evidence="10">
    <location>
        <begin position="627"/>
        <end position="648"/>
    </location>
</feature>
<comment type="caution">
    <text evidence="13">The sequence shown here is derived from an EMBL/GenBank/DDBJ whole genome shotgun (WGS) entry which is preliminary data.</text>
</comment>
<dbReference type="GO" id="GO:0006397">
    <property type="term" value="P:mRNA processing"/>
    <property type="evidence" value="ECO:0007669"/>
    <property type="project" value="UniProtKB-KW"/>
</dbReference>
<dbReference type="InterPro" id="IPR034082">
    <property type="entry name" value="R3H_G-patch"/>
</dbReference>
<evidence type="ECO:0000256" key="6">
    <source>
        <dbReference type="ARBA" id="ARBA00022490"/>
    </source>
</evidence>
<dbReference type="InterPro" id="IPR036380">
    <property type="entry name" value="Isochorismatase-like_sf"/>
</dbReference>
<dbReference type="OrthoDB" id="21470at2759"/>
<evidence type="ECO:0000256" key="10">
    <source>
        <dbReference type="SAM" id="MobiDB-lite"/>
    </source>
</evidence>
<dbReference type="Pfam" id="PF00857">
    <property type="entry name" value="Isochorismatase"/>
    <property type="match status" value="1"/>
</dbReference>
<feature type="region of interest" description="Disordered" evidence="10">
    <location>
        <begin position="277"/>
        <end position="304"/>
    </location>
</feature>
<dbReference type="PANTHER" id="PTHR14195">
    <property type="entry name" value="G PATCH DOMAIN CONTAINING PROTEIN 2"/>
    <property type="match status" value="1"/>
</dbReference>
<feature type="region of interest" description="Disordered" evidence="10">
    <location>
        <begin position="663"/>
        <end position="686"/>
    </location>
</feature>
<dbReference type="InterPro" id="IPR000868">
    <property type="entry name" value="Isochorismatase-like_dom"/>
</dbReference>
<keyword evidence="14" id="KW-1185">Reference proteome</keyword>
<dbReference type="GeneID" id="59311026"/>